<dbReference type="InterPro" id="IPR008733">
    <property type="entry name" value="PEX11"/>
</dbReference>
<evidence type="ECO:0000256" key="3">
    <source>
        <dbReference type="ARBA" id="ARBA00023140"/>
    </source>
</evidence>
<name>A0A7J6K916_TOXGO</name>
<dbReference type="PANTHER" id="PTHR12652">
    <property type="entry name" value="PEROXISOMAL BIOGENESIS FACTOR 11"/>
    <property type="match status" value="1"/>
</dbReference>
<dbReference type="EMBL" id="JAAUHK010000192">
    <property type="protein sequence ID" value="KAF4643202.1"/>
    <property type="molecule type" value="Genomic_DNA"/>
</dbReference>
<dbReference type="GO" id="GO:0016559">
    <property type="term" value="P:peroxisome fission"/>
    <property type="evidence" value="ECO:0007669"/>
    <property type="project" value="InterPro"/>
</dbReference>
<evidence type="ECO:0000256" key="2">
    <source>
        <dbReference type="ARBA" id="ARBA00023136"/>
    </source>
</evidence>
<dbReference type="Pfam" id="PF05648">
    <property type="entry name" value="PEX11"/>
    <property type="match status" value="1"/>
</dbReference>
<organism evidence="6 7">
    <name type="scientific">Toxoplasma gondii</name>
    <dbReference type="NCBI Taxonomy" id="5811"/>
    <lineage>
        <taxon>Eukaryota</taxon>
        <taxon>Sar</taxon>
        <taxon>Alveolata</taxon>
        <taxon>Apicomplexa</taxon>
        <taxon>Conoidasida</taxon>
        <taxon>Coccidia</taxon>
        <taxon>Eucoccidiorida</taxon>
        <taxon>Eimeriorina</taxon>
        <taxon>Sarcocystidae</taxon>
        <taxon>Toxoplasma</taxon>
    </lineage>
</organism>
<gene>
    <name evidence="6" type="ORF">TGRH88_028690</name>
</gene>
<comment type="subcellular location">
    <subcellularLocation>
        <location evidence="4">Peroxisome membrane</location>
    </subcellularLocation>
</comment>
<comment type="caution">
    <text evidence="6">The sequence shown here is derived from an EMBL/GenBank/DDBJ whole genome shotgun (WGS) entry which is preliminary data.</text>
</comment>
<accession>A0A7J6K916</accession>
<feature type="transmembrane region" description="Helical" evidence="5">
    <location>
        <begin position="64"/>
        <end position="84"/>
    </location>
</feature>
<evidence type="ECO:0000313" key="6">
    <source>
        <dbReference type="EMBL" id="KAF4643202.1"/>
    </source>
</evidence>
<protein>
    <submittedName>
        <fullName evidence="6">Peroxisomal biogenesis factor PEX11</fullName>
    </submittedName>
</protein>
<keyword evidence="1" id="KW-0962">Peroxisome biogenesis</keyword>
<reference evidence="6 7" key="1">
    <citation type="submission" date="2020-03" db="EMBL/GenBank/DDBJ databases">
        <title>Genome sequence of Toxoplasma gondii RH-88 strain.</title>
        <authorList>
            <person name="Lorenzi H.A."/>
            <person name="Venepally P."/>
            <person name="Rozenberg A."/>
            <person name="Sibley D."/>
        </authorList>
    </citation>
    <scope>NUCLEOTIDE SEQUENCE [LARGE SCALE GENOMIC DNA]</scope>
    <source>
        <strain evidence="6 7">RH-88</strain>
    </source>
</reference>
<keyword evidence="3" id="KW-0576">Peroxisome</keyword>
<dbReference type="VEuPathDB" id="ToxoDB:TGME49_243720"/>
<dbReference type="Proteomes" id="UP000557509">
    <property type="component" value="Unassembled WGS sequence"/>
</dbReference>
<evidence type="ECO:0000256" key="4">
    <source>
        <dbReference type="ARBA" id="ARBA00046271"/>
    </source>
</evidence>
<keyword evidence="5" id="KW-1133">Transmembrane helix</keyword>
<keyword evidence="7" id="KW-1185">Reference proteome</keyword>
<dbReference type="AlphaFoldDB" id="A0A7J6K916"/>
<evidence type="ECO:0000256" key="1">
    <source>
        <dbReference type="ARBA" id="ARBA00022593"/>
    </source>
</evidence>
<keyword evidence="2 5" id="KW-0472">Membrane</keyword>
<evidence type="ECO:0000256" key="5">
    <source>
        <dbReference type="SAM" id="Phobius"/>
    </source>
</evidence>
<sequence>MQAFSHNLEHGHSGRGFFKPTQPMVSNVRLKALFLISKKPATSATAFPFLSLYRQEGIRSQERILFWLAFPLIPVLGGLVAMALSNERDEVAHLVKFWSSTEGRDKSTKCLQYGSRTLASFLVTRNPKVAAKFAALNGTASDGRKIFRLGKFLNEYVKVKAILIAFLRSRCKSAKLCWDDCQITQLLQLISRSGFLCYWVLDNLLLLSKIKFLGFDTKKIAKLCGVFWLIGLLGSLANEARTLRRVQDEEQSHLDTLEREEARQDDKNFESCARETTKTLRKLRQEKTATSLNIIKNAADLVVASNLAQIPHKIFGQPFPEGSVGTAGFISGAISCYQMYD</sequence>
<dbReference type="PANTHER" id="PTHR12652:SF50">
    <property type="entry name" value="PEROXIN 11"/>
    <property type="match status" value="1"/>
</dbReference>
<dbReference type="GO" id="GO:0005778">
    <property type="term" value="C:peroxisomal membrane"/>
    <property type="evidence" value="ECO:0007669"/>
    <property type="project" value="UniProtKB-SubCell"/>
</dbReference>
<keyword evidence="5" id="KW-0812">Transmembrane</keyword>
<evidence type="ECO:0000313" key="7">
    <source>
        <dbReference type="Proteomes" id="UP000557509"/>
    </source>
</evidence>
<proteinExistence type="predicted"/>